<evidence type="ECO:0000256" key="2">
    <source>
        <dbReference type="ARBA" id="ARBA00005005"/>
    </source>
</evidence>
<evidence type="ECO:0000259" key="14">
    <source>
        <dbReference type="Pfam" id="PF02771"/>
    </source>
</evidence>
<keyword evidence="12" id="KW-0812">Transmembrane</keyword>
<evidence type="ECO:0000313" key="16">
    <source>
        <dbReference type="EMBL" id="MCQ8896260.1"/>
    </source>
</evidence>
<evidence type="ECO:0000256" key="12">
    <source>
        <dbReference type="SAM" id="Phobius"/>
    </source>
</evidence>
<evidence type="ECO:0000256" key="5">
    <source>
        <dbReference type="ARBA" id="ARBA00012040"/>
    </source>
</evidence>
<comment type="caution">
    <text evidence="16">The sequence shown here is derived from an EMBL/GenBank/DDBJ whole genome shotgun (WGS) entry which is preliminary data.</text>
</comment>
<evidence type="ECO:0000256" key="8">
    <source>
        <dbReference type="ARBA" id="ARBA00022827"/>
    </source>
</evidence>
<keyword evidence="7" id="KW-0285">Flavoprotein</keyword>
<dbReference type="SUPFAM" id="SSF56645">
    <property type="entry name" value="Acyl-CoA dehydrogenase NM domain-like"/>
    <property type="match status" value="1"/>
</dbReference>
<dbReference type="Pfam" id="PF09317">
    <property type="entry name" value="ACDH_C"/>
    <property type="match status" value="1"/>
</dbReference>
<dbReference type="SUPFAM" id="SSF47203">
    <property type="entry name" value="Acyl-CoA dehydrogenase C-terminal domain-like"/>
    <property type="match status" value="1"/>
</dbReference>
<comment type="catalytic activity">
    <reaction evidence="11">
        <text>a long-chain 2,3-saturated fatty acyl-CoA + oxidized [electron-transfer flavoprotein] + H(+) = a long-chain (2E)-enoyl-CoA + reduced [electron-transfer flavoprotein]</text>
        <dbReference type="Rhea" id="RHEA:17721"/>
        <dbReference type="Rhea" id="RHEA-COMP:10685"/>
        <dbReference type="Rhea" id="RHEA-COMP:10686"/>
        <dbReference type="ChEBI" id="CHEBI:15378"/>
        <dbReference type="ChEBI" id="CHEBI:57692"/>
        <dbReference type="ChEBI" id="CHEBI:58307"/>
        <dbReference type="ChEBI" id="CHEBI:83721"/>
        <dbReference type="ChEBI" id="CHEBI:83727"/>
        <dbReference type="EC" id="1.3.8.8"/>
    </reaction>
</comment>
<dbReference type="InterPro" id="IPR013786">
    <property type="entry name" value="AcylCoA_DH/ox_N"/>
</dbReference>
<dbReference type="Gene3D" id="1.20.140.10">
    <property type="entry name" value="Butyryl-CoA Dehydrogenase, subunit A, domain 3"/>
    <property type="match status" value="1"/>
</dbReference>
<comment type="catalytic activity">
    <reaction evidence="10">
        <text>a medium-chain 2,3-saturated fatty acyl-CoA + oxidized [electron-transfer flavoprotein] + H(+) = a medium-chain (2E)-enoyl-CoA + reduced [electron-transfer flavoprotein]</text>
        <dbReference type="Rhea" id="RHEA:14477"/>
        <dbReference type="Rhea" id="RHEA-COMP:10685"/>
        <dbReference type="Rhea" id="RHEA-COMP:10686"/>
        <dbReference type="ChEBI" id="CHEBI:15378"/>
        <dbReference type="ChEBI" id="CHEBI:57692"/>
        <dbReference type="ChEBI" id="CHEBI:58307"/>
        <dbReference type="ChEBI" id="CHEBI:83723"/>
        <dbReference type="ChEBI" id="CHEBI:83726"/>
        <dbReference type="EC" id="1.3.8.7"/>
    </reaction>
</comment>
<dbReference type="InterPro" id="IPR015396">
    <property type="entry name" value="FadE_C"/>
</dbReference>
<dbReference type="InterPro" id="IPR009100">
    <property type="entry name" value="AcylCoA_DH/oxidase_NM_dom_sf"/>
</dbReference>
<evidence type="ECO:0000256" key="4">
    <source>
        <dbReference type="ARBA" id="ARBA00012033"/>
    </source>
</evidence>
<dbReference type="PANTHER" id="PTHR48083:SF33">
    <property type="entry name" value="ACYL-COENZYME A DEHYDROGENASE"/>
    <property type="match status" value="1"/>
</dbReference>
<dbReference type="InterPro" id="IPR009075">
    <property type="entry name" value="AcylCo_DH/oxidase_C"/>
</dbReference>
<dbReference type="InterPro" id="IPR050741">
    <property type="entry name" value="Acyl-CoA_dehydrogenase"/>
</dbReference>
<dbReference type="PANTHER" id="PTHR48083">
    <property type="entry name" value="MEDIUM-CHAIN SPECIFIC ACYL-COA DEHYDROGENASE, MITOCHONDRIAL-RELATED"/>
    <property type="match status" value="1"/>
</dbReference>
<name>A0ABT1WFG0_9BURK</name>
<dbReference type="NCBIfam" id="NF009586">
    <property type="entry name" value="PRK13026.1"/>
    <property type="match status" value="1"/>
</dbReference>
<sequence>MSNVLFGLFAAVVLVGLVYSGASLLTFTAAVGAAALGFYALGGLGTVGLTIFAVLYVPVAVVLNVPALRRGVLTSPIFKAFSKALPAMSQTEKDALEAGDTWWEAEMFGGKPDWSKLMNVKYTELTADEKSFLENETEELCKMLDDWKITFELKDLPQEVWDFMGKNKFFAMLIAKEHGGLGFSPYAQSCVVAKIATRSLTASVTVMVPNSLGPGELIMHYGTQEQKDYWLPRLVDGREIPCFGLTGPEVGSDASAIPDTGVVVKRNINGKEELGIMLNFSKRYITLAPVATVVGLAFKLKDPQGLLGDASKTDYGITCALLPADTAGVQIGRRHFPGAVFMNGPIIGRDVYIPLSSIIGGREMAGKGWRMLVECLSAGRGISLPALSAASGWGMYLATGAYARIRRQFKLPIGKFEGVQEATGKIGGLTYKLEASRVLTATACAECAPSVVTAMMKYHMTEMMREIILRSMDVHGGRTVILGPRNYLGQAYQAMPVAITVEGANIMTRNLIVFGQGAIRCHPWVLKEMQAAQNPNKAEGLRDFDKAFFGHLGHIFNRAMRALVLGLTGNRLAKSPVSGEMAVYAKALERRSAALAFTADVAMGVLGGELKRRERLSSRLGDVLSHLYMATAVIKYYETNGRNKEELAHAKWAIEDSIAEIDKAFVEFNRNFPVKAIGGLLNFVAFPFGMGKTRGPSDTLNAQVADLMMERNVFAERLLDKVFVGEGSSDPTGRILEAADKLLSIEPGYSNFLKAVSSGKVVGEGLEAQLKDAVAKKLISAELAQGIREYEPIRFDAILTDDFSKDYLRTNGQIPDEIIEAKPVSEYKEAA</sequence>
<dbReference type="EC" id="1.3.8.7" evidence="4"/>
<dbReference type="CDD" id="cd00567">
    <property type="entry name" value="ACAD"/>
    <property type="match status" value="1"/>
</dbReference>
<keyword evidence="12" id="KW-1133">Transmembrane helix</keyword>
<dbReference type="Gene3D" id="2.40.110.10">
    <property type="entry name" value="Butyryl-CoA Dehydrogenase, subunit A, domain 2"/>
    <property type="match status" value="1"/>
</dbReference>
<comment type="pathway">
    <text evidence="2">Lipid metabolism; fatty acid beta-oxidation.</text>
</comment>
<keyword evidence="12" id="KW-0472">Membrane</keyword>
<dbReference type="Pfam" id="PF02771">
    <property type="entry name" value="Acyl-CoA_dh_N"/>
    <property type="match status" value="1"/>
</dbReference>
<protein>
    <recommendedName>
        <fullName evidence="6">Acyl-coenzyme A dehydrogenase</fullName>
        <ecNumber evidence="4">1.3.8.7</ecNumber>
        <ecNumber evidence="5">1.3.8.8</ecNumber>
    </recommendedName>
</protein>
<dbReference type="RefSeq" id="WP_256764032.1">
    <property type="nucleotide sequence ID" value="NZ_JANIGO010000002.1"/>
</dbReference>
<dbReference type="InterPro" id="IPR036250">
    <property type="entry name" value="AcylCo_DH-like_C"/>
</dbReference>
<dbReference type="EMBL" id="JANIGO010000002">
    <property type="protein sequence ID" value="MCQ8896260.1"/>
    <property type="molecule type" value="Genomic_DNA"/>
</dbReference>
<feature type="transmembrane region" description="Helical" evidence="12">
    <location>
        <begin position="36"/>
        <end position="63"/>
    </location>
</feature>
<dbReference type="EC" id="1.3.8.8" evidence="5"/>
<keyword evidence="9" id="KW-0560">Oxidoreductase</keyword>
<evidence type="ECO:0000256" key="10">
    <source>
        <dbReference type="ARBA" id="ARBA00047882"/>
    </source>
</evidence>
<evidence type="ECO:0000313" key="17">
    <source>
        <dbReference type="Proteomes" id="UP001204142"/>
    </source>
</evidence>
<dbReference type="InterPro" id="IPR037069">
    <property type="entry name" value="AcylCoA_DH/ox_N_sf"/>
</dbReference>
<keyword evidence="17" id="KW-1185">Reference proteome</keyword>
<evidence type="ECO:0000256" key="1">
    <source>
        <dbReference type="ARBA" id="ARBA00001974"/>
    </source>
</evidence>
<dbReference type="Gene3D" id="1.10.540.10">
    <property type="entry name" value="Acyl-CoA dehydrogenase/oxidase, N-terminal domain"/>
    <property type="match status" value="1"/>
</dbReference>
<evidence type="ECO:0000259" key="13">
    <source>
        <dbReference type="Pfam" id="PF00441"/>
    </source>
</evidence>
<organism evidence="16 17">
    <name type="scientific">Limnobacter humi</name>
    <dbReference type="NCBI Taxonomy" id="1778671"/>
    <lineage>
        <taxon>Bacteria</taxon>
        <taxon>Pseudomonadati</taxon>
        <taxon>Pseudomonadota</taxon>
        <taxon>Betaproteobacteria</taxon>
        <taxon>Burkholderiales</taxon>
        <taxon>Burkholderiaceae</taxon>
        <taxon>Limnobacter</taxon>
    </lineage>
</organism>
<dbReference type="Proteomes" id="UP001204142">
    <property type="component" value="Unassembled WGS sequence"/>
</dbReference>
<comment type="cofactor">
    <cofactor evidence="1">
        <name>FAD</name>
        <dbReference type="ChEBI" id="CHEBI:57692"/>
    </cofactor>
</comment>
<feature type="domain" description="Acyl-CoA dehydrogenase/oxidase N-terminal" evidence="14">
    <location>
        <begin position="142"/>
        <end position="237"/>
    </location>
</feature>
<proteinExistence type="inferred from homology"/>
<gene>
    <name evidence="16" type="ORF">NQT62_07405</name>
</gene>
<accession>A0ABT1WFG0</accession>
<evidence type="ECO:0000256" key="7">
    <source>
        <dbReference type="ARBA" id="ARBA00022630"/>
    </source>
</evidence>
<reference evidence="16 17" key="1">
    <citation type="submission" date="2022-07" db="EMBL/GenBank/DDBJ databases">
        <authorList>
            <person name="Xamxidin M."/>
            <person name="Wu M."/>
        </authorList>
    </citation>
    <scope>NUCLEOTIDE SEQUENCE [LARGE SCALE GENOMIC DNA]</scope>
    <source>
        <strain evidence="16 17">NBRC 111650</strain>
    </source>
</reference>
<evidence type="ECO:0000256" key="11">
    <source>
        <dbReference type="ARBA" id="ARBA00049247"/>
    </source>
</evidence>
<dbReference type="InterPro" id="IPR046373">
    <property type="entry name" value="Acyl-CoA_Oxase/DH_mid-dom_sf"/>
</dbReference>
<evidence type="ECO:0000256" key="6">
    <source>
        <dbReference type="ARBA" id="ARBA00020144"/>
    </source>
</evidence>
<evidence type="ECO:0000256" key="9">
    <source>
        <dbReference type="ARBA" id="ARBA00023002"/>
    </source>
</evidence>
<keyword evidence="8" id="KW-0274">FAD</keyword>
<feature type="domain" description="Acyl-CoA dehydrogenase/oxidase C-terminal" evidence="13">
    <location>
        <begin position="366"/>
        <end position="512"/>
    </location>
</feature>
<comment type="similarity">
    <text evidence="3">Belongs to the acyl-CoA dehydrogenase family.</text>
</comment>
<dbReference type="NCBIfam" id="NF007000">
    <property type="entry name" value="PRK09463.1"/>
    <property type="match status" value="1"/>
</dbReference>
<evidence type="ECO:0000256" key="3">
    <source>
        <dbReference type="ARBA" id="ARBA00009347"/>
    </source>
</evidence>
<dbReference type="Pfam" id="PF00441">
    <property type="entry name" value="Acyl-CoA_dh_1"/>
    <property type="match status" value="1"/>
</dbReference>
<evidence type="ECO:0000259" key="15">
    <source>
        <dbReference type="Pfam" id="PF09317"/>
    </source>
</evidence>
<feature type="domain" description="Acyl-CoA dehydrogenase C-terminal bacterial-type" evidence="15">
    <location>
        <begin position="519"/>
        <end position="803"/>
    </location>
</feature>